<reference evidence="1" key="3">
    <citation type="submission" date="2025-09" db="UniProtKB">
        <authorList>
            <consortium name="Ensembl"/>
        </authorList>
    </citation>
    <scope>IDENTIFICATION</scope>
</reference>
<name>A0A4W5PAZ1_9TELE</name>
<protein>
    <submittedName>
        <fullName evidence="1">Uncharacterized protein</fullName>
    </submittedName>
</protein>
<dbReference type="GO" id="GO:0003824">
    <property type="term" value="F:catalytic activity"/>
    <property type="evidence" value="ECO:0007669"/>
    <property type="project" value="InterPro"/>
</dbReference>
<evidence type="ECO:0000313" key="2">
    <source>
        <dbReference type="Proteomes" id="UP000314982"/>
    </source>
</evidence>
<proteinExistence type="predicted"/>
<dbReference type="Ensembl" id="ENSHHUT00000063933.1">
    <property type="protein sequence ID" value="ENSHHUP00000061841.1"/>
    <property type="gene ID" value="ENSHHUG00000036609.1"/>
</dbReference>
<dbReference type="Gene3D" id="1.20.200.10">
    <property type="entry name" value="Fumarase/aspartase (Central domain)"/>
    <property type="match status" value="1"/>
</dbReference>
<reference evidence="1" key="2">
    <citation type="submission" date="2025-08" db="UniProtKB">
        <authorList>
            <consortium name="Ensembl"/>
        </authorList>
    </citation>
    <scope>IDENTIFICATION</scope>
</reference>
<dbReference type="STRING" id="62062.ENSHHUP00000061841"/>
<dbReference type="Proteomes" id="UP000314982">
    <property type="component" value="Unassembled WGS sequence"/>
</dbReference>
<keyword evidence="2" id="KW-1185">Reference proteome</keyword>
<organism evidence="1 2">
    <name type="scientific">Hucho hucho</name>
    <name type="common">huchen</name>
    <dbReference type="NCBI Taxonomy" id="62062"/>
    <lineage>
        <taxon>Eukaryota</taxon>
        <taxon>Metazoa</taxon>
        <taxon>Chordata</taxon>
        <taxon>Craniata</taxon>
        <taxon>Vertebrata</taxon>
        <taxon>Euteleostomi</taxon>
        <taxon>Actinopterygii</taxon>
        <taxon>Neopterygii</taxon>
        <taxon>Teleostei</taxon>
        <taxon>Protacanthopterygii</taxon>
        <taxon>Salmoniformes</taxon>
        <taxon>Salmonidae</taxon>
        <taxon>Salmoninae</taxon>
        <taxon>Hucho</taxon>
    </lineage>
</organism>
<sequence>VKQIRLLAACQAIVFFHPLRTTTPLVKVYDLVRSVTKDRFMSPDIDAVHLLLDQKVWNVAQPYIENYKLSGLSPECCCLKAYKMEFLPESRSISPTAFSLDTPASPQK</sequence>
<reference evidence="2" key="1">
    <citation type="submission" date="2018-06" db="EMBL/GenBank/DDBJ databases">
        <title>Genome assembly of Danube salmon.</title>
        <authorList>
            <person name="Macqueen D.J."/>
            <person name="Gundappa M.K."/>
        </authorList>
    </citation>
    <scope>NUCLEOTIDE SEQUENCE [LARGE SCALE GENOMIC DNA]</scope>
</reference>
<dbReference type="AlphaFoldDB" id="A0A4W5PAZ1"/>
<dbReference type="SUPFAM" id="SSF48557">
    <property type="entry name" value="L-aspartase-like"/>
    <property type="match status" value="1"/>
</dbReference>
<dbReference type="InterPro" id="IPR008948">
    <property type="entry name" value="L-Aspartase-like"/>
</dbReference>
<accession>A0A4W5PAZ1</accession>
<evidence type="ECO:0000313" key="1">
    <source>
        <dbReference type="Ensembl" id="ENSHHUP00000061841.1"/>
    </source>
</evidence>